<keyword evidence="4" id="KW-1015">Disulfide bond</keyword>
<protein>
    <recommendedName>
        <fullName evidence="6">Fibrinogen C-terminal domain-containing protein</fullName>
    </recommendedName>
</protein>
<keyword evidence="8" id="KW-1185">Reference proteome</keyword>
<evidence type="ECO:0000256" key="5">
    <source>
        <dbReference type="SAM" id="SignalP"/>
    </source>
</evidence>
<evidence type="ECO:0000256" key="4">
    <source>
        <dbReference type="ARBA" id="ARBA00023157"/>
    </source>
</evidence>
<dbReference type="InterPro" id="IPR036056">
    <property type="entry name" value="Fibrinogen-like_C"/>
</dbReference>
<evidence type="ECO:0000259" key="6">
    <source>
        <dbReference type="PROSITE" id="PS51406"/>
    </source>
</evidence>
<reference evidence="7 8" key="1">
    <citation type="submission" date="2024-02" db="EMBL/GenBank/DDBJ databases">
        <authorList>
            <person name="Daric V."/>
            <person name="Darras S."/>
        </authorList>
    </citation>
    <scope>NUCLEOTIDE SEQUENCE [LARGE SCALE GENOMIC DNA]</scope>
</reference>
<sequence length="308" mass="34346">MKSLLILIISGCVAMTTAQCEPGSDKCKLPTSCQQIRDEHECVRNGIYWLRDRFNVPYTTYCDMEIDDGGWTLVATIHDNNPWIFGRCSTGDRWSSEDGNIDGSHVGAESWSNRVVFGNPQNAAGDDFKNPAYFELEGRDIMIWQVPNDTPLEDFNSAAYLKYRTTDGALEPYGGNLFNLYNDHFPIKTDEYTRPAGNGPALPIVFDKGNTAELLGHFGPIPQQYVEPGYIQFRAINHERSAFALCPGVKMGPLWGDVEHTCIGSTRDNAAVAYCGDLAGFAYDGYGNGLAYNTDKTLLETTFFIFYR</sequence>
<organism evidence="7 8">
    <name type="scientific">Clavelina lepadiformis</name>
    <name type="common">Light-bulb sea squirt</name>
    <name type="synonym">Ascidia lepadiformis</name>
    <dbReference type="NCBI Taxonomy" id="159417"/>
    <lineage>
        <taxon>Eukaryota</taxon>
        <taxon>Metazoa</taxon>
        <taxon>Chordata</taxon>
        <taxon>Tunicata</taxon>
        <taxon>Ascidiacea</taxon>
        <taxon>Aplousobranchia</taxon>
        <taxon>Clavelinidae</taxon>
        <taxon>Clavelina</taxon>
    </lineage>
</organism>
<evidence type="ECO:0000313" key="7">
    <source>
        <dbReference type="EMBL" id="CAK8684364.1"/>
    </source>
</evidence>
<proteinExistence type="predicted"/>
<evidence type="ECO:0000313" key="8">
    <source>
        <dbReference type="Proteomes" id="UP001642483"/>
    </source>
</evidence>
<evidence type="ECO:0000256" key="2">
    <source>
        <dbReference type="ARBA" id="ARBA00022734"/>
    </source>
</evidence>
<feature type="chain" id="PRO_5045234231" description="Fibrinogen C-terminal domain-containing protein" evidence="5">
    <location>
        <begin position="19"/>
        <end position="308"/>
    </location>
</feature>
<gene>
    <name evidence="7" type="ORF">CVLEPA_LOCUS15351</name>
</gene>
<keyword evidence="1" id="KW-0479">Metal-binding</keyword>
<keyword evidence="3" id="KW-0106">Calcium</keyword>
<dbReference type="PANTHER" id="PTHR16146:SF46">
    <property type="entry name" value="INTELECTIN-1A-RELATED"/>
    <property type="match status" value="1"/>
</dbReference>
<dbReference type="PROSITE" id="PS51406">
    <property type="entry name" value="FIBRINOGEN_C_2"/>
    <property type="match status" value="1"/>
</dbReference>
<accession>A0ABP0G0M0</accession>
<dbReference type="PANTHER" id="PTHR16146">
    <property type="entry name" value="INTELECTIN"/>
    <property type="match status" value="1"/>
</dbReference>
<dbReference type="InterPro" id="IPR014716">
    <property type="entry name" value="Fibrinogen_a/b/g_C_1"/>
</dbReference>
<feature type="signal peptide" evidence="5">
    <location>
        <begin position="1"/>
        <end position="18"/>
    </location>
</feature>
<dbReference type="Proteomes" id="UP001642483">
    <property type="component" value="Unassembled WGS sequence"/>
</dbReference>
<dbReference type="InterPro" id="IPR002181">
    <property type="entry name" value="Fibrinogen_a/b/g_C_dom"/>
</dbReference>
<dbReference type="NCBIfam" id="NF040941">
    <property type="entry name" value="GGGWT_bact"/>
    <property type="match status" value="1"/>
</dbReference>
<name>A0ABP0G0M0_CLALP</name>
<dbReference type="EMBL" id="CAWYQH010000097">
    <property type="protein sequence ID" value="CAK8684364.1"/>
    <property type="molecule type" value="Genomic_DNA"/>
</dbReference>
<evidence type="ECO:0000256" key="1">
    <source>
        <dbReference type="ARBA" id="ARBA00022723"/>
    </source>
</evidence>
<keyword evidence="5" id="KW-0732">Signal</keyword>
<dbReference type="SUPFAM" id="SSF56496">
    <property type="entry name" value="Fibrinogen C-terminal domain-like"/>
    <property type="match status" value="1"/>
</dbReference>
<feature type="domain" description="Fibrinogen C-terminal" evidence="6">
    <location>
        <begin position="24"/>
        <end position="74"/>
    </location>
</feature>
<dbReference type="Gene3D" id="3.90.215.10">
    <property type="entry name" value="Gamma Fibrinogen, chain A, domain 1"/>
    <property type="match status" value="1"/>
</dbReference>
<keyword evidence="2" id="KW-0430">Lectin</keyword>
<comment type="caution">
    <text evidence="7">The sequence shown here is derived from an EMBL/GenBank/DDBJ whole genome shotgun (WGS) entry which is preliminary data.</text>
</comment>
<evidence type="ECO:0000256" key="3">
    <source>
        <dbReference type="ARBA" id="ARBA00022837"/>
    </source>
</evidence>